<dbReference type="EMBL" id="HF563609">
    <property type="protein sequence ID" value="CCP26858.1"/>
    <property type="molecule type" value="Genomic_DNA"/>
</dbReference>
<dbReference type="AlphaFoldDB" id="F4LQL6"/>
<keyword evidence="1" id="KW-0479">Metal-binding</keyword>
<dbReference type="PANTHER" id="PTHR43578">
    <property type="entry name" value="NADH-QUINONE OXIDOREDUCTASE SUBUNIT F"/>
    <property type="match status" value="1"/>
</dbReference>
<keyword evidence="5" id="KW-1185">Reference proteome</keyword>
<protein>
    <submittedName>
        <fullName evidence="4">NAD(P)-dependent iron-only hydrogenase iron-sulfur protein</fullName>
    </submittedName>
</protein>
<dbReference type="PANTHER" id="PTHR43578:SF3">
    <property type="entry name" value="NADH-QUINONE OXIDOREDUCTASE SUBUNIT F"/>
    <property type="match status" value="1"/>
</dbReference>
<organism evidence="4 5">
    <name type="scientific">Tepidanaerobacter acetatoxydans (strain DSM 21804 / JCM 16047 / Re1)</name>
    <dbReference type="NCBI Taxonomy" id="1209989"/>
    <lineage>
        <taxon>Bacteria</taxon>
        <taxon>Bacillati</taxon>
        <taxon>Bacillota</taxon>
        <taxon>Clostridia</taxon>
        <taxon>Thermosediminibacterales</taxon>
        <taxon>Tepidanaerobacteraceae</taxon>
        <taxon>Tepidanaerobacter</taxon>
    </lineage>
</organism>
<dbReference type="Gene3D" id="3.40.30.10">
    <property type="entry name" value="Glutaredoxin"/>
    <property type="match status" value="1"/>
</dbReference>
<name>F4LQL6_TEPAE</name>
<dbReference type="RefSeq" id="WP_013778941.1">
    <property type="nucleotide sequence ID" value="NC_015519.1"/>
</dbReference>
<keyword evidence="3" id="KW-0411">Iron-sulfur</keyword>
<proteinExistence type="predicted"/>
<evidence type="ECO:0000256" key="1">
    <source>
        <dbReference type="ARBA" id="ARBA00022723"/>
    </source>
</evidence>
<dbReference type="OrthoDB" id="9800692at2"/>
<dbReference type="CDD" id="cd02980">
    <property type="entry name" value="TRX_Fd_family"/>
    <property type="match status" value="1"/>
</dbReference>
<keyword evidence="2" id="KW-0408">Iron</keyword>
<evidence type="ECO:0000256" key="3">
    <source>
        <dbReference type="ARBA" id="ARBA00023014"/>
    </source>
</evidence>
<dbReference type="KEGG" id="tae:TepiRe1_2035"/>
<dbReference type="SUPFAM" id="SSF52833">
    <property type="entry name" value="Thioredoxin-like"/>
    <property type="match status" value="1"/>
</dbReference>
<dbReference type="eggNOG" id="COG3411">
    <property type="taxonomic scope" value="Bacteria"/>
</dbReference>
<dbReference type="GO" id="GO:0046872">
    <property type="term" value="F:metal ion binding"/>
    <property type="evidence" value="ECO:0007669"/>
    <property type="project" value="UniProtKB-KW"/>
</dbReference>
<dbReference type="InterPro" id="IPR036249">
    <property type="entry name" value="Thioredoxin-like_sf"/>
</dbReference>
<dbReference type="PATRIC" id="fig|1209989.3.peg.2349"/>
<dbReference type="STRING" id="1209989.TepRe1_1890"/>
<accession>L0S4R1</accession>
<accession>F4LQL6</accession>
<evidence type="ECO:0000313" key="5">
    <source>
        <dbReference type="Proteomes" id="UP000010802"/>
    </source>
</evidence>
<evidence type="ECO:0000313" key="4">
    <source>
        <dbReference type="EMBL" id="CCP26858.1"/>
    </source>
</evidence>
<reference evidence="5" key="1">
    <citation type="journal article" date="2013" name="Genome Announc.">
        <title>First genome sequence of a syntrophic acetate-oxidizing bacterium, Tepidanaerobacter acetatoxydans strain Re1.</title>
        <authorList>
            <person name="Manzoor S."/>
            <person name="Bongcam-Rudloff E."/>
            <person name="Schnurer A."/>
            <person name="Muller B."/>
        </authorList>
    </citation>
    <scope>NUCLEOTIDE SEQUENCE [LARGE SCALE GENOMIC DNA]</scope>
    <source>
        <strain evidence="5">Re1</strain>
    </source>
</reference>
<gene>
    <name evidence="4" type="ordered locus">TEPIRE1_2035</name>
</gene>
<sequence>MSVIKSIEDLEKIREQAKDMINLRVDNETKTRVVVGMGTCGIAAGARAVMLAILDELKKRNIDDVIVTETGCIGLCQYEPLVDVIKPDNPKVTYVNMTPEKAREVVVKHIINNQVVDEYVVPNI</sequence>
<dbReference type="GO" id="GO:0051536">
    <property type="term" value="F:iron-sulfur cluster binding"/>
    <property type="evidence" value="ECO:0007669"/>
    <property type="project" value="UniProtKB-KW"/>
</dbReference>
<dbReference type="KEGG" id="tep:TepRe1_1890"/>
<dbReference type="Proteomes" id="UP000010802">
    <property type="component" value="Chromosome"/>
</dbReference>
<evidence type="ECO:0000256" key="2">
    <source>
        <dbReference type="ARBA" id="ARBA00023004"/>
    </source>
</evidence>
<dbReference type="HOGENOM" id="CLU_126515_4_0_9"/>